<evidence type="ECO:0000256" key="6">
    <source>
        <dbReference type="ARBA" id="ARBA00012487"/>
    </source>
</evidence>
<evidence type="ECO:0000256" key="9">
    <source>
        <dbReference type="ARBA" id="ARBA00022516"/>
    </source>
</evidence>
<proteinExistence type="inferred from homology"/>
<dbReference type="GO" id="GO:0016024">
    <property type="term" value="P:CDP-diacylglycerol biosynthetic process"/>
    <property type="evidence" value="ECO:0007669"/>
    <property type="project" value="TreeGrafter"/>
</dbReference>
<evidence type="ECO:0000256" key="17">
    <source>
        <dbReference type="ARBA" id="ARBA00023264"/>
    </source>
</evidence>
<keyword evidence="12 26" id="KW-0548">Nucleotidyltransferase</keyword>
<evidence type="ECO:0000256" key="25">
    <source>
        <dbReference type="SAM" id="Phobius"/>
    </source>
</evidence>
<feature type="region of interest" description="Disordered" evidence="24">
    <location>
        <begin position="1"/>
        <end position="35"/>
    </location>
</feature>
<dbReference type="AlphaFoldDB" id="A0A538U819"/>
<dbReference type="GO" id="GO:0004605">
    <property type="term" value="F:phosphatidate cytidylyltransferase activity"/>
    <property type="evidence" value="ECO:0007669"/>
    <property type="project" value="UniProtKB-EC"/>
</dbReference>
<evidence type="ECO:0000256" key="22">
    <source>
        <dbReference type="ARBA" id="ARBA00032743"/>
    </source>
</evidence>
<evidence type="ECO:0000313" key="27">
    <source>
        <dbReference type="Proteomes" id="UP000319771"/>
    </source>
</evidence>
<dbReference type="PANTHER" id="PTHR46382:SF1">
    <property type="entry name" value="PHOSPHATIDATE CYTIDYLYLTRANSFERASE"/>
    <property type="match status" value="1"/>
</dbReference>
<sequence>MDHRHALARLPAPASLPGGRRLSGPPAALRTGGLSVEEEPHPIARERVAPAALPAAQSGTGRWALAGRLASGIAFVPVLVLLAQAGGPAFLAFVALEVALGLGEFYRMMRGRGLSPFQPLGIASGLALLWVSYRPLTPHVGFLMTGTLLLVLALELRRPQARQRVEDIAATSFGVLYVGWLSAHFVLLRELPWQVGRAYQDGASFVLLAFFLTWSCDTGAYTVGRLFGRNRPWVQISPRKSVEGSFGGLAFAVAAAFVARAWFAPYLALRDAAVLGLLVGVFAQVGDLVESLLKRDAQHVHSSDFIPGHGGVLDRFDSLYFAAPLVYYYLQIVVFRVP</sequence>
<dbReference type="GO" id="GO:0005886">
    <property type="term" value="C:plasma membrane"/>
    <property type="evidence" value="ECO:0007669"/>
    <property type="project" value="UniProtKB-SubCell"/>
</dbReference>
<feature type="transmembrane region" description="Helical" evidence="25">
    <location>
        <begin position="168"/>
        <end position="187"/>
    </location>
</feature>
<evidence type="ECO:0000256" key="13">
    <source>
        <dbReference type="ARBA" id="ARBA00022989"/>
    </source>
</evidence>
<gene>
    <name evidence="26" type="ORF">E6K81_08540</name>
</gene>
<dbReference type="Proteomes" id="UP000319771">
    <property type="component" value="Unassembled WGS sequence"/>
</dbReference>
<accession>A0A538U819</accession>
<comment type="pathway">
    <text evidence="3">Phospholipid metabolism; CDP-diacylglycerol biosynthesis; CDP-diacylglycerol from sn-glycerol 3-phosphate: step 3/3.</text>
</comment>
<evidence type="ECO:0000256" key="11">
    <source>
        <dbReference type="ARBA" id="ARBA00022692"/>
    </source>
</evidence>
<dbReference type="EC" id="2.7.7.41" evidence="6"/>
<keyword evidence="17" id="KW-1208">Phospholipid metabolism</keyword>
<evidence type="ECO:0000256" key="12">
    <source>
        <dbReference type="ARBA" id="ARBA00022695"/>
    </source>
</evidence>
<comment type="caution">
    <text evidence="26">The sequence shown here is derived from an EMBL/GenBank/DDBJ whole genome shotgun (WGS) entry which is preliminary data.</text>
</comment>
<evidence type="ECO:0000256" key="21">
    <source>
        <dbReference type="ARBA" id="ARBA00032396"/>
    </source>
</evidence>
<evidence type="ECO:0000256" key="15">
    <source>
        <dbReference type="ARBA" id="ARBA00023136"/>
    </source>
</evidence>
<evidence type="ECO:0000313" key="26">
    <source>
        <dbReference type="EMBL" id="TMQ72033.1"/>
    </source>
</evidence>
<evidence type="ECO:0000256" key="1">
    <source>
        <dbReference type="ARBA" id="ARBA00001698"/>
    </source>
</evidence>
<feature type="transmembrane region" description="Helical" evidence="25">
    <location>
        <begin position="202"/>
        <end position="223"/>
    </location>
</feature>
<evidence type="ECO:0000256" key="2">
    <source>
        <dbReference type="ARBA" id="ARBA00004651"/>
    </source>
</evidence>
<comment type="similarity">
    <text evidence="5">Belongs to the CDS family.</text>
</comment>
<feature type="transmembrane region" description="Helical" evidence="25">
    <location>
        <begin position="63"/>
        <end position="83"/>
    </location>
</feature>
<dbReference type="PANTHER" id="PTHR46382">
    <property type="entry name" value="PHOSPHATIDATE CYTIDYLYLTRANSFERASE"/>
    <property type="match status" value="1"/>
</dbReference>
<evidence type="ECO:0000256" key="18">
    <source>
        <dbReference type="ARBA" id="ARBA00029893"/>
    </source>
</evidence>
<comment type="catalytic activity">
    <reaction evidence="1">
        <text>a 1,2-diacyl-sn-glycero-3-phosphate + CTP + H(+) = a CDP-1,2-diacyl-sn-glycerol + diphosphate</text>
        <dbReference type="Rhea" id="RHEA:16229"/>
        <dbReference type="ChEBI" id="CHEBI:15378"/>
        <dbReference type="ChEBI" id="CHEBI:33019"/>
        <dbReference type="ChEBI" id="CHEBI:37563"/>
        <dbReference type="ChEBI" id="CHEBI:58332"/>
        <dbReference type="ChEBI" id="CHEBI:58608"/>
        <dbReference type="EC" id="2.7.7.41"/>
    </reaction>
</comment>
<evidence type="ECO:0000256" key="14">
    <source>
        <dbReference type="ARBA" id="ARBA00023098"/>
    </source>
</evidence>
<evidence type="ECO:0000256" key="19">
    <source>
        <dbReference type="ARBA" id="ARBA00031825"/>
    </source>
</evidence>
<keyword evidence="10 26" id="KW-0808">Transferase</keyword>
<feature type="transmembrane region" description="Helical" evidence="25">
    <location>
        <begin position="139"/>
        <end position="156"/>
    </location>
</feature>
<protein>
    <recommendedName>
        <fullName evidence="7">Phosphatidate cytidylyltransferase</fullName>
        <ecNumber evidence="6">2.7.7.41</ecNumber>
    </recommendedName>
    <alternativeName>
        <fullName evidence="20">CDP-DAG synthase</fullName>
    </alternativeName>
    <alternativeName>
        <fullName evidence="22">CDP-DG synthase</fullName>
    </alternativeName>
    <alternativeName>
        <fullName evidence="18">CDP-diacylglycerol synthase</fullName>
    </alternativeName>
    <alternativeName>
        <fullName evidence="21">CDP-diglyceride pyrophosphorylase</fullName>
    </alternativeName>
    <alternativeName>
        <fullName evidence="23">CDP-diglyceride synthase</fullName>
    </alternativeName>
    <alternativeName>
        <fullName evidence="19">CTP:phosphatidate cytidylyltransferase</fullName>
    </alternativeName>
</protein>
<evidence type="ECO:0000256" key="3">
    <source>
        <dbReference type="ARBA" id="ARBA00005119"/>
    </source>
</evidence>
<keyword evidence="11 25" id="KW-0812">Transmembrane</keyword>
<evidence type="ECO:0000256" key="5">
    <source>
        <dbReference type="ARBA" id="ARBA00010185"/>
    </source>
</evidence>
<evidence type="ECO:0000256" key="4">
    <source>
        <dbReference type="ARBA" id="ARBA00005189"/>
    </source>
</evidence>
<dbReference type="Pfam" id="PF01148">
    <property type="entry name" value="CTP_transf_1"/>
    <property type="match status" value="1"/>
</dbReference>
<evidence type="ECO:0000256" key="8">
    <source>
        <dbReference type="ARBA" id="ARBA00022475"/>
    </source>
</evidence>
<keyword evidence="16" id="KW-0594">Phospholipid biosynthesis</keyword>
<evidence type="ECO:0000256" key="16">
    <source>
        <dbReference type="ARBA" id="ARBA00023209"/>
    </source>
</evidence>
<keyword evidence="15 25" id="KW-0472">Membrane</keyword>
<reference evidence="26 27" key="1">
    <citation type="journal article" date="2019" name="Nat. Microbiol.">
        <title>Mediterranean grassland soil C-N compound turnover is dependent on rainfall and depth, and is mediated by genomically divergent microorganisms.</title>
        <authorList>
            <person name="Diamond S."/>
            <person name="Andeer P.F."/>
            <person name="Li Z."/>
            <person name="Crits-Christoph A."/>
            <person name="Burstein D."/>
            <person name="Anantharaman K."/>
            <person name="Lane K.R."/>
            <person name="Thomas B.C."/>
            <person name="Pan C."/>
            <person name="Northen T.R."/>
            <person name="Banfield J.F."/>
        </authorList>
    </citation>
    <scope>NUCLEOTIDE SEQUENCE [LARGE SCALE GENOMIC DNA]</scope>
    <source>
        <strain evidence="26">WS_11</strain>
    </source>
</reference>
<keyword evidence="13 25" id="KW-1133">Transmembrane helix</keyword>
<evidence type="ECO:0000256" key="23">
    <source>
        <dbReference type="ARBA" id="ARBA00033406"/>
    </source>
</evidence>
<evidence type="ECO:0000256" key="20">
    <source>
        <dbReference type="ARBA" id="ARBA00032253"/>
    </source>
</evidence>
<evidence type="ECO:0000256" key="7">
    <source>
        <dbReference type="ARBA" id="ARBA00019373"/>
    </source>
</evidence>
<organism evidence="26 27">
    <name type="scientific">Eiseniibacteriota bacterium</name>
    <dbReference type="NCBI Taxonomy" id="2212470"/>
    <lineage>
        <taxon>Bacteria</taxon>
        <taxon>Candidatus Eiseniibacteriota</taxon>
    </lineage>
</organism>
<evidence type="ECO:0000256" key="24">
    <source>
        <dbReference type="SAM" id="MobiDB-lite"/>
    </source>
</evidence>
<comment type="pathway">
    <text evidence="4">Lipid metabolism.</text>
</comment>
<dbReference type="EMBL" id="VBPB01000124">
    <property type="protein sequence ID" value="TMQ72033.1"/>
    <property type="molecule type" value="Genomic_DNA"/>
</dbReference>
<keyword evidence="9" id="KW-0444">Lipid biosynthesis</keyword>
<keyword evidence="8" id="KW-1003">Cell membrane</keyword>
<feature type="transmembrane region" description="Helical" evidence="25">
    <location>
        <begin position="244"/>
        <end position="263"/>
    </location>
</feature>
<keyword evidence="14" id="KW-0443">Lipid metabolism</keyword>
<name>A0A538U819_UNCEI</name>
<comment type="subcellular location">
    <subcellularLocation>
        <location evidence="2">Cell membrane</location>
        <topology evidence="2">Multi-pass membrane protein</topology>
    </subcellularLocation>
</comment>
<evidence type="ECO:0000256" key="10">
    <source>
        <dbReference type="ARBA" id="ARBA00022679"/>
    </source>
</evidence>